<keyword evidence="6 10" id="KW-1133">Transmembrane helix</keyword>
<dbReference type="Proteomes" id="UP001519460">
    <property type="component" value="Unassembled WGS sequence"/>
</dbReference>
<feature type="transmembrane region" description="Helical" evidence="10">
    <location>
        <begin position="168"/>
        <end position="187"/>
    </location>
</feature>
<proteinExistence type="inferred from homology"/>
<sequence>MAATAGDESVHNYSYIFPFEQAWNESAFLKYMLERWTDSFVYAAIYYVVVVFGGQLYMKTRPRYDLRPALAIWSSTLAVFSVLGAIRTLPELVTAINRYGWQYSVCVPTYFQGVPAFWSALFTLSKVLELGDTVFIVLRKQPLIFLHWYHHITVLLYVWYSYTDHTAPGRWFMVMNYIVHSLMYTYYALRAMRFRFPKFISIVITTLQLMQMIIGVVINVLTYQAKARGEFCQQTYENLQYSSIMYFTYFVLFAHFFYTTYVIEKPKDESKKHA</sequence>
<dbReference type="EC" id="2.3.1.199" evidence="10"/>
<feature type="transmembrane region" description="Helical" evidence="10">
    <location>
        <begin position="101"/>
        <end position="122"/>
    </location>
</feature>
<reference evidence="11 13" key="2">
    <citation type="journal article" date="2023" name="Sci. Data">
        <title>Genome assembly of the Korean intertidal mud-creeper Batillaria attramentaria.</title>
        <authorList>
            <person name="Patra A.K."/>
            <person name="Ho P.T."/>
            <person name="Jun S."/>
            <person name="Lee S.J."/>
            <person name="Kim Y."/>
            <person name="Won Y.J."/>
        </authorList>
    </citation>
    <scope>NUCLEOTIDE SEQUENCE [LARGE SCALE GENOMIC DNA]</scope>
    <source>
        <strain evidence="11">Wonlab-2016</strain>
    </source>
</reference>
<evidence type="ECO:0000256" key="10">
    <source>
        <dbReference type="RuleBase" id="RU361115"/>
    </source>
</evidence>
<keyword evidence="2 10" id="KW-0444">Lipid biosynthesis</keyword>
<feature type="transmembrane region" description="Helical" evidence="10">
    <location>
        <begin position="39"/>
        <end position="58"/>
    </location>
</feature>
<keyword evidence="5 10" id="KW-0276">Fatty acid metabolism</keyword>
<keyword evidence="13" id="KW-1185">Reference proteome</keyword>
<reference evidence="11" key="1">
    <citation type="submission" date="2020-09" db="EMBL/GenBank/DDBJ databases">
        <authorList>
            <person name="Won Y."/>
        </authorList>
    </citation>
    <scope>NUCLEOTIDE SEQUENCE</scope>
    <source>
        <strain evidence="11">Wonlab-2016</strain>
        <tissue evidence="11">Foot muscle</tissue>
    </source>
</reference>
<dbReference type="PANTHER" id="PTHR11157">
    <property type="entry name" value="FATTY ACID ACYL TRANSFERASE-RELATED"/>
    <property type="match status" value="1"/>
</dbReference>
<dbReference type="GO" id="GO:0009922">
    <property type="term" value="F:fatty acid elongase activity"/>
    <property type="evidence" value="ECO:0007669"/>
    <property type="project" value="UniProtKB-EC"/>
</dbReference>
<evidence type="ECO:0000256" key="3">
    <source>
        <dbReference type="ARBA" id="ARBA00022679"/>
    </source>
</evidence>
<evidence type="ECO:0000256" key="2">
    <source>
        <dbReference type="ARBA" id="ARBA00022516"/>
    </source>
</evidence>
<dbReference type="GO" id="GO:0006633">
    <property type="term" value="P:fatty acid biosynthetic process"/>
    <property type="evidence" value="ECO:0007669"/>
    <property type="project" value="UniProtKB-KW"/>
</dbReference>
<keyword evidence="9 10" id="KW-0275">Fatty acid biosynthesis</keyword>
<feature type="transmembrane region" description="Helical" evidence="10">
    <location>
        <begin position="243"/>
        <end position="263"/>
    </location>
</feature>
<dbReference type="EMBL" id="JACVVK020000392">
    <property type="protein sequence ID" value="KAK7475847.1"/>
    <property type="molecule type" value="Genomic_DNA"/>
</dbReference>
<dbReference type="InterPro" id="IPR002076">
    <property type="entry name" value="ELO_fam"/>
</dbReference>
<evidence type="ECO:0000256" key="5">
    <source>
        <dbReference type="ARBA" id="ARBA00022832"/>
    </source>
</evidence>
<evidence type="ECO:0000256" key="9">
    <source>
        <dbReference type="ARBA" id="ARBA00023160"/>
    </source>
</evidence>
<dbReference type="GO" id="GO:0016020">
    <property type="term" value="C:membrane"/>
    <property type="evidence" value="ECO:0007669"/>
    <property type="project" value="UniProtKB-SubCell"/>
</dbReference>
<dbReference type="Pfam" id="PF01151">
    <property type="entry name" value="ELO"/>
    <property type="match status" value="1"/>
</dbReference>
<name>A0ABD0JMX9_9CAEN</name>
<evidence type="ECO:0000313" key="11">
    <source>
        <dbReference type="EMBL" id="KAK7475847.1"/>
    </source>
</evidence>
<dbReference type="AlphaFoldDB" id="A0ABD0JMX9"/>
<protein>
    <recommendedName>
        <fullName evidence="10">Elongation of very long chain fatty acids protein</fullName>
        <ecNumber evidence="10">2.3.1.199</ecNumber>
    </recommendedName>
    <alternativeName>
        <fullName evidence="10">Very-long-chain 3-oxoacyl-CoA synthase</fullName>
    </alternativeName>
</protein>
<feature type="transmembrane region" description="Helical" evidence="10">
    <location>
        <begin position="143"/>
        <end position="162"/>
    </location>
</feature>
<evidence type="ECO:0000256" key="1">
    <source>
        <dbReference type="ARBA" id="ARBA00004141"/>
    </source>
</evidence>
<evidence type="ECO:0000313" key="12">
    <source>
        <dbReference type="EMBL" id="KAK7491207.1"/>
    </source>
</evidence>
<dbReference type="PANTHER" id="PTHR11157:SF17">
    <property type="entry name" value="ELONGATION OF VERY LONG CHAIN FATTY ACIDS PROTEIN 6"/>
    <property type="match status" value="1"/>
</dbReference>
<organism evidence="11 13">
    <name type="scientific">Batillaria attramentaria</name>
    <dbReference type="NCBI Taxonomy" id="370345"/>
    <lineage>
        <taxon>Eukaryota</taxon>
        <taxon>Metazoa</taxon>
        <taxon>Spiralia</taxon>
        <taxon>Lophotrochozoa</taxon>
        <taxon>Mollusca</taxon>
        <taxon>Gastropoda</taxon>
        <taxon>Caenogastropoda</taxon>
        <taxon>Sorbeoconcha</taxon>
        <taxon>Cerithioidea</taxon>
        <taxon>Batillariidae</taxon>
        <taxon>Batillaria</taxon>
    </lineage>
</organism>
<comment type="subcellular location">
    <subcellularLocation>
        <location evidence="1">Membrane</location>
        <topology evidence="1">Multi-pass membrane protein</topology>
    </subcellularLocation>
</comment>
<comment type="caution">
    <text evidence="11">The sequence shown here is derived from an EMBL/GenBank/DDBJ whole genome shotgun (WGS) entry which is preliminary data.</text>
</comment>
<comment type="catalytic activity">
    <reaction evidence="10">
        <text>a very-long-chain acyl-CoA + malonyl-CoA + H(+) = a very-long-chain 3-oxoacyl-CoA + CO2 + CoA</text>
        <dbReference type="Rhea" id="RHEA:32727"/>
        <dbReference type="ChEBI" id="CHEBI:15378"/>
        <dbReference type="ChEBI" id="CHEBI:16526"/>
        <dbReference type="ChEBI" id="CHEBI:57287"/>
        <dbReference type="ChEBI" id="CHEBI:57384"/>
        <dbReference type="ChEBI" id="CHEBI:90725"/>
        <dbReference type="ChEBI" id="CHEBI:90736"/>
        <dbReference type="EC" id="2.3.1.199"/>
    </reaction>
</comment>
<dbReference type="InterPro" id="IPR030457">
    <property type="entry name" value="ELO_CS"/>
</dbReference>
<evidence type="ECO:0000313" key="13">
    <source>
        <dbReference type="Proteomes" id="UP001519460"/>
    </source>
</evidence>
<evidence type="ECO:0000256" key="8">
    <source>
        <dbReference type="ARBA" id="ARBA00023136"/>
    </source>
</evidence>
<accession>A0ABD0JMX9</accession>
<keyword evidence="4 10" id="KW-0812">Transmembrane</keyword>
<evidence type="ECO:0000256" key="7">
    <source>
        <dbReference type="ARBA" id="ARBA00023098"/>
    </source>
</evidence>
<dbReference type="PROSITE" id="PS01188">
    <property type="entry name" value="ELO"/>
    <property type="match status" value="1"/>
</dbReference>
<feature type="transmembrane region" description="Helical" evidence="10">
    <location>
        <begin position="199"/>
        <end position="223"/>
    </location>
</feature>
<gene>
    <name evidence="12" type="ORF">BaRGS_00017478</name>
    <name evidence="11" type="ORF">BaRGS_00032897</name>
</gene>
<dbReference type="EMBL" id="JACVVK020000117">
    <property type="protein sequence ID" value="KAK7491207.1"/>
    <property type="molecule type" value="Genomic_DNA"/>
</dbReference>
<feature type="transmembrane region" description="Helical" evidence="10">
    <location>
        <begin position="70"/>
        <end position="89"/>
    </location>
</feature>
<keyword evidence="7 10" id="KW-0443">Lipid metabolism</keyword>
<keyword evidence="3 10" id="KW-0808">Transferase</keyword>
<keyword evidence="8 10" id="KW-0472">Membrane</keyword>
<evidence type="ECO:0000256" key="4">
    <source>
        <dbReference type="ARBA" id="ARBA00022692"/>
    </source>
</evidence>
<evidence type="ECO:0000256" key="6">
    <source>
        <dbReference type="ARBA" id="ARBA00022989"/>
    </source>
</evidence>
<reference evidence="11" key="3">
    <citation type="submission" date="2023-01" db="EMBL/GenBank/DDBJ databases">
        <authorList>
            <person name="Patra A."/>
        </authorList>
    </citation>
    <scope>NUCLEOTIDE SEQUENCE</scope>
    <source>
        <strain evidence="11">Wonlab-2016</strain>
        <tissue evidence="11">Foot muscle</tissue>
    </source>
</reference>
<comment type="similarity">
    <text evidence="10">Belongs to the ELO family.</text>
</comment>